<dbReference type="InterPro" id="IPR000917">
    <property type="entry name" value="Sulfatase_N"/>
</dbReference>
<dbReference type="GO" id="GO:0004065">
    <property type="term" value="F:arylsulfatase activity"/>
    <property type="evidence" value="ECO:0007669"/>
    <property type="project" value="TreeGrafter"/>
</dbReference>
<evidence type="ECO:0000259" key="4">
    <source>
        <dbReference type="Pfam" id="PF00884"/>
    </source>
</evidence>
<keyword evidence="6" id="KW-1185">Reference proteome</keyword>
<dbReference type="EMBL" id="VLTN01000019">
    <property type="protein sequence ID" value="KAA0152721.1"/>
    <property type="molecule type" value="Genomic_DNA"/>
</dbReference>
<proteinExistence type="inferred from homology"/>
<comment type="caution">
    <text evidence="5">The sequence shown here is derived from an EMBL/GenBank/DDBJ whole genome shotgun (WGS) entry which is preliminary data.</text>
</comment>
<sequence>MRVTALLAAALAASLAGRAAGLEPLRNLVVILGDDIGVGDFGAFGSPNTQTPAINRLAEMGAKLTQFHTQPLCSPSRASMLTARLPIRSGVYTNESFPLDEIFRVFMPVSVGCLPNSEVTIPKWLRNASHAYSALVGKYHCGSNVKGGCTPTQAGGFDYYFGLLNSHEEGFPGPFPESIVFPPMSLHENVRIVEQPTDLLTLTPRYTQRALQIIETVATGNATTPNPAGLGPLSPAPLRGQPFTLFVHYEESHVPLFAAPGYQNTSTRGAYGDMTAQMDGSVAIIMEALERHGLLNSTMVLLSSDNGAWIDPSSGLPGARGTAQDGGSNGPLRGGKGSTWQGGMVNPAIVVSPGRVPAGQVVSTPTTIMDVMPTFAEAAGLRLPGGVTLDGRSFWAHVNGTYLESPLSMNDVATQARQRLGLGPAELGQPQVPPPIPQVHEAIYFWRADKLYAIRQGDYKAHFFTRPGFGLEPATPHDPPLLFDLRWDYGESRPLNTTLEPYATVLANLEATAANHRATVTRGVSQYEDVSFDVVPCCGKPFNETEALMFLERGMPGLALWDACVCNPENAFRPGA</sequence>
<evidence type="ECO:0000313" key="6">
    <source>
        <dbReference type="Proteomes" id="UP000323011"/>
    </source>
</evidence>
<feature type="compositionally biased region" description="Gly residues" evidence="2">
    <location>
        <begin position="327"/>
        <end position="337"/>
    </location>
</feature>
<organism evidence="5 6">
    <name type="scientific">Cafeteria roenbergensis</name>
    <name type="common">Marine flagellate</name>
    <dbReference type="NCBI Taxonomy" id="33653"/>
    <lineage>
        <taxon>Eukaryota</taxon>
        <taxon>Sar</taxon>
        <taxon>Stramenopiles</taxon>
        <taxon>Bigyra</taxon>
        <taxon>Opalozoa</taxon>
        <taxon>Bicosoecida</taxon>
        <taxon>Cafeteriaceae</taxon>
        <taxon>Cafeteria</taxon>
    </lineage>
</organism>
<evidence type="ECO:0000313" key="5">
    <source>
        <dbReference type="EMBL" id="KAA0152721.1"/>
    </source>
</evidence>
<feature type="region of interest" description="Disordered" evidence="2">
    <location>
        <begin position="315"/>
        <end position="339"/>
    </location>
</feature>
<protein>
    <recommendedName>
        <fullName evidence="4">Sulfatase N-terminal domain-containing protein</fullName>
    </recommendedName>
</protein>
<evidence type="ECO:0000256" key="1">
    <source>
        <dbReference type="ARBA" id="ARBA00008779"/>
    </source>
</evidence>
<dbReference type="PANTHER" id="PTHR42693:SF33">
    <property type="entry name" value="ARYLSULFATASE"/>
    <property type="match status" value="1"/>
</dbReference>
<dbReference type="SUPFAM" id="SSF53649">
    <property type="entry name" value="Alkaline phosphatase-like"/>
    <property type="match status" value="1"/>
</dbReference>
<dbReference type="OMA" id="PPNIVMF"/>
<dbReference type="Gene3D" id="3.30.1120.10">
    <property type="match status" value="1"/>
</dbReference>
<dbReference type="InterPro" id="IPR050738">
    <property type="entry name" value="Sulfatase"/>
</dbReference>
<dbReference type="InterPro" id="IPR017850">
    <property type="entry name" value="Alkaline_phosphatase_core_sf"/>
</dbReference>
<keyword evidence="3" id="KW-0732">Signal</keyword>
<dbReference type="Pfam" id="PF14707">
    <property type="entry name" value="Sulfatase_C"/>
    <property type="match status" value="1"/>
</dbReference>
<feature type="domain" description="Sulfatase N-terminal" evidence="4">
    <location>
        <begin position="26"/>
        <end position="380"/>
    </location>
</feature>
<evidence type="ECO:0000256" key="3">
    <source>
        <dbReference type="SAM" id="SignalP"/>
    </source>
</evidence>
<dbReference type="Gene3D" id="3.40.720.10">
    <property type="entry name" value="Alkaline Phosphatase, subunit A"/>
    <property type="match status" value="1"/>
</dbReference>
<accession>A0A5A8CLK4</accession>
<evidence type="ECO:0000256" key="2">
    <source>
        <dbReference type="SAM" id="MobiDB-lite"/>
    </source>
</evidence>
<dbReference type="Pfam" id="PF00884">
    <property type="entry name" value="Sulfatase"/>
    <property type="match status" value="1"/>
</dbReference>
<dbReference type="PANTHER" id="PTHR42693">
    <property type="entry name" value="ARYLSULFATASE FAMILY MEMBER"/>
    <property type="match status" value="1"/>
</dbReference>
<name>A0A5A8CLK4_CAFRO</name>
<comment type="similarity">
    <text evidence="1">Belongs to the sulfatase family.</text>
</comment>
<feature type="signal peptide" evidence="3">
    <location>
        <begin position="1"/>
        <end position="21"/>
    </location>
</feature>
<reference evidence="5 6" key="1">
    <citation type="submission" date="2019-07" db="EMBL/GenBank/DDBJ databases">
        <title>Genomes of Cafeteria roenbergensis.</title>
        <authorList>
            <person name="Fischer M.G."/>
            <person name="Hackl T."/>
            <person name="Roman M."/>
        </authorList>
    </citation>
    <scope>NUCLEOTIDE SEQUENCE [LARGE SCALE GENOMIC DNA]</scope>
    <source>
        <strain evidence="5 6">BVI</strain>
    </source>
</reference>
<dbReference type="Proteomes" id="UP000323011">
    <property type="component" value="Unassembled WGS sequence"/>
</dbReference>
<dbReference type="AlphaFoldDB" id="A0A5A8CLK4"/>
<gene>
    <name evidence="5" type="ORF">FNF29_03610</name>
</gene>
<feature type="chain" id="PRO_5022951269" description="Sulfatase N-terminal domain-containing protein" evidence="3">
    <location>
        <begin position="22"/>
        <end position="576"/>
    </location>
</feature>